<proteinExistence type="predicted"/>
<dbReference type="PANTHER" id="PTHR43628">
    <property type="entry name" value="ACTIVATOR OF C KINASE PROTEIN 1-RELATED"/>
    <property type="match status" value="1"/>
</dbReference>
<accession>A0A0F4Z9T3</accession>
<dbReference type="GO" id="GO:0010972">
    <property type="term" value="P:negative regulation of G2/M transition of mitotic cell cycle"/>
    <property type="evidence" value="ECO:0007669"/>
    <property type="project" value="TreeGrafter"/>
</dbReference>
<dbReference type="PANTHER" id="PTHR43628:SF1">
    <property type="entry name" value="CHITIN SYNTHASE REGULATORY FACTOR 2-RELATED"/>
    <property type="match status" value="1"/>
</dbReference>
<organism evidence="2 3">
    <name type="scientific">Thielaviopsis punctulata</name>
    <dbReference type="NCBI Taxonomy" id="72032"/>
    <lineage>
        <taxon>Eukaryota</taxon>
        <taxon>Fungi</taxon>
        <taxon>Dikarya</taxon>
        <taxon>Ascomycota</taxon>
        <taxon>Pezizomycotina</taxon>
        <taxon>Sordariomycetes</taxon>
        <taxon>Hypocreomycetidae</taxon>
        <taxon>Microascales</taxon>
        <taxon>Ceratocystidaceae</taxon>
        <taxon>Thielaviopsis</taxon>
    </lineage>
</organism>
<dbReference type="Gene3D" id="1.25.40.10">
    <property type="entry name" value="Tetratricopeptide repeat domain"/>
    <property type="match status" value="1"/>
</dbReference>
<dbReference type="SUPFAM" id="SSF81901">
    <property type="entry name" value="HCP-like"/>
    <property type="match status" value="1"/>
</dbReference>
<feature type="region of interest" description="Disordered" evidence="1">
    <location>
        <begin position="41"/>
        <end position="115"/>
    </location>
</feature>
<dbReference type="GO" id="GO:0032153">
    <property type="term" value="C:cell division site"/>
    <property type="evidence" value="ECO:0007669"/>
    <property type="project" value="TreeGrafter"/>
</dbReference>
<dbReference type="SMART" id="SM00671">
    <property type="entry name" value="SEL1"/>
    <property type="match status" value="3"/>
</dbReference>
<dbReference type="EMBL" id="LAEV01001840">
    <property type="protein sequence ID" value="KKA27254.1"/>
    <property type="molecule type" value="Genomic_DNA"/>
</dbReference>
<dbReference type="InterPro" id="IPR011990">
    <property type="entry name" value="TPR-like_helical_dom_sf"/>
</dbReference>
<dbReference type="OrthoDB" id="2148946at2759"/>
<gene>
    <name evidence="2" type="ORF">TD95_003181</name>
</gene>
<comment type="caution">
    <text evidence="2">The sequence shown here is derived from an EMBL/GenBank/DDBJ whole genome shotgun (WGS) entry which is preliminary data.</text>
</comment>
<dbReference type="InterPro" id="IPR052945">
    <property type="entry name" value="Mitotic_Regulator"/>
</dbReference>
<keyword evidence="3" id="KW-1185">Reference proteome</keyword>
<reference evidence="2 3" key="1">
    <citation type="submission" date="2015-03" db="EMBL/GenBank/DDBJ databases">
        <authorList>
            <person name="Radwan O."/>
            <person name="Al-Naeli F.A."/>
            <person name="Rendon G.A."/>
            <person name="Fields C."/>
        </authorList>
    </citation>
    <scope>NUCLEOTIDE SEQUENCE [LARGE SCALE GENOMIC DNA]</scope>
    <source>
        <strain evidence="2">CR-DP1</strain>
    </source>
</reference>
<dbReference type="Pfam" id="PF08238">
    <property type="entry name" value="Sel1"/>
    <property type="match status" value="3"/>
</dbReference>
<evidence type="ECO:0000313" key="2">
    <source>
        <dbReference type="EMBL" id="KKA27254.1"/>
    </source>
</evidence>
<evidence type="ECO:0008006" key="4">
    <source>
        <dbReference type="Google" id="ProtNLM"/>
    </source>
</evidence>
<dbReference type="AlphaFoldDB" id="A0A0F4Z9T3"/>
<dbReference type="InterPro" id="IPR006597">
    <property type="entry name" value="Sel1-like"/>
</dbReference>
<evidence type="ECO:0000313" key="3">
    <source>
        <dbReference type="Proteomes" id="UP000033483"/>
    </source>
</evidence>
<protein>
    <recommendedName>
        <fullName evidence="4">HCP-like protein</fullName>
    </recommendedName>
</protein>
<dbReference type="Proteomes" id="UP000033483">
    <property type="component" value="Unassembled WGS sequence"/>
</dbReference>
<feature type="compositionally biased region" description="Low complexity" evidence="1">
    <location>
        <begin position="77"/>
        <end position="95"/>
    </location>
</feature>
<evidence type="ECO:0000256" key="1">
    <source>
        <dbReference type="SAM" id="MobiDB-lite"/>
    </source>
</evidence>
<sequence length="370" mass="39156">MGLRDIIQKKDAVSAADNYAATIDHVTTGAEFTFLRSDTLGPAAGHAPPSPSRPARLDTSVPPANGFLSPASADPFSTAAGARPRSGSSASTRQRLSQRLHLSRSPAPSDHVPANLPAISTAADDAEWEQRATMLAMGGNSRPTSPGGLVPPASPVHVAAMSTQMTAAQPQSNKELDDNIQLAIRLHEEGNLAQSTALFGRLANPDGANNPLSQVLYGLALRHGWGCAPDPQAAVSNLGLAAANAAAIEQRALQEGKKQGGPAKGELVLAIYELANCFRNGWGVERDPVAAKQYYETAANLGDTDAMNEVALCYLQGFGCRKDKFAAARYYRLAEKAGNKTLGNSWIWKEKYDPEQQGKKKGLFSFGSHD</sequence>
<name>A0A0F4Z9T3_9PEZI</name>